<proteinExistence type="predicted"/>
<comment type="caution">
    <text evidence="1">The sequence shown here is derived from an EMBL/GenBank/DDBJ whole genome shotgun (WGS) entry which is preliminary data.</text>
</comment>
<evidence type="ECO:0000313" key="2">
    <source>
        <dbReference type="Proteomes" id="UP001066276"/>
    </source>
</evidence>
<protein>
    <submittedName>
        <fullName evidence="1">Uncharacterized protein</fullName>
    </submittedName>
</protein>
<dbReference type="AlphaFoldDB" id="A0AAV7PBA9"/>
<keyword evidence="2" id="KW-1185">Reference proteome</keyword>
<name>A0AAV7PBA9_PLEWA</name>
<sequence length="98" mass="11227">MRSTLLMRPEVVAQITKAITTYLEFNDTVDTPKSWDTLKAVIRGELIAISASDNKIRCEKRAHLQQQVLEFERIHKRTGARGFGDHSMQLGRNWRGST</sequence>
<gene>
    <name evidence="1" type="ORF">NDU88_003155</name>
</gene>
<organism evidence="1 2">
    <name type="scientific">Pleurodeles waltl</name>
    <name type="common">Iberian ribbed newt</name>
    <dbReference type="NCBI Taxonomy" id="8319"/>
    <lineage>
        <taxon>Eukaryota</taxon>
        <taxon>Metazoa</taxon>
        <taxon>Chordata</taxon>
        <taxon>Craniata</taxon>
        <taxon>Vertebrata</taxon>
        <taxon>Euteleostomi</taxon>
        <taxon>Amphibia</taxon>
        <taxon>Batrachia</taxon>
        <taxon>Caudata</taxon>
        <taxon>Salamandroidea</taxon>
        <taxon>Salamandridae</taxon>
        <taxon>Pleurodelinae</taxon>
        <taxon>Pleurodeles</taxon>
    </lineage>
</organism>
<reference evidence="1" key="1">
    <citation type="journal article" date="2022" name="bioRxiv">
        <title>Sequencing and chromosome-scale assembly of the giantPleurodeles waltlgenome.</title>
        <authorList>
            <person name="Brown T."/>
            <person name="Elewa A."/>
            <person name="Iarovenko S."/>
            <person name="Subramanian E."/>
            <person name="Araus A.J."/>
            <person name="Petzold A."/>
            <person name="Susuki M."/>
            <person name="Suzuki K.-i.T."/>
            <person name="Hayashi T."/>
            <person name="Toyoda A."/>
            <person name="Oliveira C."/>
            <person name="Osipova E."/>
            <person name="Leigh N.D."/>
            <person name="Simon A."/>
            <person name="Yun M.H."/>
        </authorList>
    </citation>
    <scope>NUCLEOTIDE SEQUENCE</scope>
    <source>
        <strain evidence="1">20211129_DDA</strain>
        <tissue evidence="1">Liver</tissue>
    </source>
</reference>
<accession>A0AAV7PBA9</accession>
<evidence type="ECO:0000313" key="1">
    <source>
        <dbReference type="EMBL" id="KAJ1124706.1"/>
    </source>
</evidence>
<dbReference type="Proteomes" id="UP001066276">
    <property type="component" value="Chromosome 7"/>
</dbReference>
<dbReference type="EMBL" id="JANPWB010000011">
    <property type="protein sequence ID" value="KAJ1124706.1"/>
    <property type="molecule type" value="Genomic_DNA"/>
</dbReference>